<protein>
    <recommendedName>
        <fullName evidence="2">JmjC domain-containing protein</fullName>
    </recommendedName>
</protein>
<dbReference type="Proteomes" id="UP000194127">
    <property type="component" value="Unassembled WGS sequence"/>
</dbReference>
<dbReference type="SUPFAM" id="SSF51197">
    <property type="entry name" value="Clavaminate synthase-like"/>
    <property type="match status" value="1"/>
</dbReference>
<evidence type="ECO:0000313" key="3">
    <source>
        <dbReference type="EMBL" id="OSX64829.1"/>
    </source>
</evidence>
<dbReference type="PROSITE" id="PS51184">
    <property type="entry name" value="JMJC"/>
    <property type="match status" value="1"/>
</dbReference>
<dbReference type="InterPro" id="IPR041667">
    <property type="entry name" value="Cupin_8"/>
</dbReference>
<reference evidence="3 4" key="1">
    <citation type="submission" date="2017-04" db="EMBL/GenBank/DDBJ databases">
        <title>Genome Sequence of the Model Brown-Rot Fungus Postia placenta SB12.</title>
        <authorList>
            <consortium name="DOE Joint Genome Institute"/>
            <person name="Gaskell J."/>
            <person name="Kersten P."/>
            <person name="Larrondo L.F."/>
            <person name="Canessa P."/>
            <person name="Martinez D."/>
            <person name="Hibbett D."/>
            <person name="Schmoll M."/>
            <person name="Kubicek C.P."/>
            <person name="Martinez A.T."/>
            <person name="Yadav J."/>
            <person name="Master E."/>
            <person name="Magnuson J.K."/>
            <person name="James T."/>
            <person name="Yaver D."/>
            <person name="Berka R."/>
            <person name="Labutti K."/>
            <person name="Lipzen A."/>
            <person name="Aerts A."/>
            <person name="Barry K."/>
            <person name="Henrissat B."/>
            <person name="Blanchette R."/>
            <person name="Grigoriev I."/>
            <person name="Cullen D."/>
        </authorList>
    </citation>
    <scope>NUCLEOTIDE SEQUENCE [LARGE SCALE GENOMIC DNA]</scope>
    <source>
        <strain evidence="3 4">MAD-698-R-SB12</strain>
    </source>
</reference>
<dbReference type="AlphaFoldDB" id="A0A1X6N861"/>
<feature type="region of interest" description="Disordered" evidence="1">
    <location>
        <begin position="329"/>
        <end position="357"/>
    </location>
</feature>
<evidence type="ECO:0000256" key="1">
    <source>
        <dbReference type="SAM" id="MobiDB-lite"/>
    </source>
</evidence>
<feature type="domain" description="JmjC" evidence="2">
    <location>
        <begin position="249"/>
        <end position="419"/>
    </location>
</feature>
<evidence type="ECO:0000259" key="2">
    <source>
        <dbReference type="PROSITE" id="PS51184"/>
    </source>
</evidence>
<dbReference type="PANTHER" id="PTHR12461">
    <property type="entry name" value="HYPOXIA-INDUCIBLE FACTOR 1 ALPHA INHIBITOR-RELATED"/>
    <property type="match status" value="1"/>
</dbReference>
<dbReference type="GeneID" id="36326823"/>
<dbReference type="PANTHER" id="PTHR12461:SF94">
    <property type="entry name" value="JMJC DOMAIN-CONTAINING PROTEIN"/>
    <property type="match status" value="1"/>
</dbReference>
<evidence type="ECO:0000313" key="4">
    <source>
        <dbReference type="Proteomes" id="UP000194127"/>
    </source>
</evidence>
<sequence length="419" mass="46458">MNIEWLEDRVRAQAADLSSGGVVVEEIQTCGAANSRFSWRRMYTESCILRALVDVRAFYITSDTSFALASISKLDQAIVIAGAPGEGRLDLITDLINEVQSRCLARAISRNGLVAFQTQINIAPIHPLSAASQSVIQLGVPPSLASFLSRYSKQPFVIPKYIKDWPAMNEHPWASPDYLRAVAGPGRVVPVEVGSDYRDNDWTQKLMPWDEFLDALVEGPQSKIDRSCRPVLYLAQHDLLMQFPGLRADIEVPDYAYASLPPPPDFPDYTPPGNEDQLVLNAWLGPMGTVSPAHTDPYFNFYAQVVGRKIVWLAPPSVSSSMYAYPPPSSSSVSATPDPPHNPAANTANPSMSNTSQVDVFRPRTDHEHVPDAWPSFWQNVVPHAMSVTLEPGDLLFFPPGWWHAMRSEETSFSVSMWF</sequence>
<gene>
    <name evidence="3" type="ORF">POSPLADRAFT_1064932</name>
</gene>
<dbReference type="STRING" id="670580.A0A1X6N861"/>
<dbReference type="RefSeq" id="XP_024341623.1">
    <property type="nucleotide sequence ID" value="XM_024481873.1"/>
</dbReference>
<proteinExistence type="predicted"/>
<dbReference type="InterPro" id="IPR003347">
    <property type="entry name" value="JmjC_dom"/>
</dbReference>
<dbReference type="Gene3D" id="2.60.120.650">
    <property type="entry name" value="Cupin"/>
    <property type="match status" value="1"/>
</dbReference>
<dbReference type="OrthoDB" id="47172at2759"/>
<dbReference type="CDD" id="cd02208">
    <property type="entry name" value="cupin_RmlC-like"/>
    <property type="match status" value="1"/>
</dbReference>
<name>A0A1X6N861_9APHY</name>
<dbReference type="Pfam" id="PF13621">
    <property type="entry name" value="Cupin_8"/>
    <property type="match status" value="1"/>
</dbReference>
<dbReference type="EMBL" id="KZ110593">
    <property type="protein sequence ID" value="OSX64829.1"/>
    <property type="molecule type" value="Genomic_DNA"/>
</dbReference>
<keyword evidence="4" id="KW-1185">Reference proteome</keyword>
<accession>A0A1X6N861</accession>
<organism evidence="3 4">
    <name type="scientific">Postia placenta MAD-698-R-SB12</name>
    <dbReference type="NCBI Taxonomy" id="670580"/>
    <lineage>
        <taxon>Eukaryota</taxon>
        <taxon>Fungi</taxon>
        <taxon>Dikarya</taxon>
        <taxon>Basidiomycota</taxon>
        <taxon>Agaricomycotina</taxon>
        <taxon>Agaricomycetes</taxon>
        <taxon>Polyporales</taxon>
        <taxon>Adustoporiaceae</taxon>
        <taxon>Rhodonia</taxon>
    </lineage>
</organism>